<protein>
    <submittedName>
        <fullName evidence="1">DUF6123 family protein</fullName>
    </submittedName>
</protein>
<dbReference type="InterPro" id="IPR046126">
    <property type="entry name" value="DUF6123"/>
</dbReference>
<name>A0ABV6GDZ4_9BACI</name>
<dbReference type="RefSeq" id="WP_378932995.1">
    <property type="nucleotide sequence ID" value="NZ_JBHLVO010000005.1"/>
</dbReference>
<comment type="caution">
    <text evidence="1">The sequence shown here is derived from an EMBL/GenBank/DDBJ whole genome shotgun (WGS) entry which is preliminary data.</text>
</comment>
<evidence type="ECO:0000313" key="1">
    <source>
        <dbReference type="EMBL" id="MFC0271678.1"/>
    </source>
</evidence>
<accession>A0ABV6GDZ4</accession>
<keyword evidence="2" id="KW-1185">Reference proteome</keyword>
<proteinExistence type="predicted"/>
<dbReference type="Pfam" id="PF19618">
    <property type="entry name" value="DUF6123"/>
    <property type="match status" value="1"/>
</dbReference>
<organism evidence="1 2">
    <name type="scientific">Metabacillus herbersteinensis</name>
    <dbReference type="NCBI Taxonomy" id="283816"/>
    <lineage>
        <taxon>Bacteria</taxon>
        <taxon>Bacillati</taxon>
        <taxon>Bacillota</taxon>
        <taxon>Bacilli</taxon>
        <taxon>Bacillales</taxon>
        <taxon>Bacillaceae</taxon>
        <taxon>Metabacillus</taxon>
    </lineage>
</organism>
<reference evidence="1 2" key="1">
    <citation type="submission" date="2024-09" db="EMBL/GenBank/DDBJ databases">
        <authorList>
            <person name="Sun Q."/>
            <person name="Mori K."/>
        </authorList>
    </citation>
    <scope>NUCLEOTIDE SEQUENCE [LARGE SCALE GENOMIC DNA]</scope>
    <source>
        <strain evidence="1 2">CCM 7228</strain>
    </source>
</reference>
<gene>
    <name evidence="1" type="ORF">ACFFIX_09440</name>
</gene>
<dbReference type="EMBL" id="JBHLVO010000005">
    <property type="protein sequence ID" value="MFC0271678.1"/>
    <property type="molecule type" value="Genomic_DNA"/>
</dbReference>
<sequence>MIKTVKTVTEYIQYLNEKGFSFGEDALGFIHFGQNYTDAKDALVIASIELTLKIQKEFDGSFFISILEMLKKEGIETSQGAYQHLKKINLL</sequence>
<evidence type="ECO:0000313" key="2">
    <source>
        <dbReference type="Proteomes" id="UP001589854"/>
    </source>
</evidence>
<dbReference type="Proteomes" id="UP001589854">
    <property type="component" value="Unassembled WGS sequence"/>
</dbReference>